<dbReference type="EC" id="2.7.6.1" evidence="4"/>
<evidence type="ECO:0000256" key="5">
    <source>
        <dbReference type="ARBA" id="ARBA00022679"/>
    </source>
</evidence>
<feature type="domain" description="C2H2-type" evidence="15">
    <location>
        <begin position="639"/>
        <end position="665"/>
    </location>
</feature>
<accession>A0A1I7X6V5</accession>
<dbReference type="GO" id="GO:0004749">
    <property type="term" value="F:ribose phosphate diphosphokinase activity"/>
    <property type="evidence" value="ECO:0007669"/>
    <property type="project" value="UniProtKB-EC"/>
</dbReference>
<feature type="domain" description="C2H2-type" evidence="15">
    <location>
        <begin position="610"/>
        <end position="638"/>
    </location>
</feature>
<evidence type="ECO:0000313" key="17">
    <source>
        <dbReference type="WBParaSite" id="Hba_13302"/>
    </source>
</evidence>
<keyword evidence="10" id="KW-0067">ATP-binding</keyword>
<dbReference type="Pfam" id="PF14572">
    <property type="entry name" value="Pribosyl_synth"/>
    <property type="match status" value="1"/>
</dbReference>
<evidence type="ECO:0000256" key="9">
    <source>
        <dbReference type="ARBA" id="ARBA00022777"/>
    </source>
</evidence>
<sequence length="665" mass="75910">MESIQVFSGSSHKDLSQRICERLQLEVSKASLKKFSNKETNVEIGESVRGEDVYIIQSAAGEINDNLMELLIMINACKIASSCRVAAVIPCFPYARQDKKDKSRAPISAKLVANMLSVAGADHIITMDLHASQIQGFFDIPVDNLYAEPAILKYIKESIPNWQTSVIVSPDAGGAKRVTSIADRLNVDFALIHKERKRANEVEKMTLVGNVEGKVKLLTTIFYFYLNNLFYRLVEAGADKVYAFCVHGIFSGPALQRLNSSKFEAVVVTNTIPQDENMKQCPKIQCIDISMILAEAIRRTHNGPCPLFLMVPFSSLIYLIILIVGSTSQTWLAGDNSTVYGCSSHCGQEDLDLNCWNSSLVFFERTLIAHLRHYIAVQVDIDQWHRRHGMPYGQNFNSVSQQIRASFLDEMENNDILSEDTVKQVADTLSDRIRAVMFQIALSHGFHILSVLSPVNIVMILIGIFLLHRMESGHLLMLADIAKLENEERPILMTKEEDTPSLIDAVDHEYLSRNDFDRLVNSTHDYYQRIGQCELDDREHSYAFQIPHQEYILSMVYVYVNGRGVTNERIYIRKGLVRYIEKYREYNNLSIYFRYLLGRHLLSHLGIKPFSCSYCCRCFATSERKRLHIRAIHESEVKYKCEVCDQFFKTTAERCHHVTRVHMSL</sequence>
<dbReference type="InterPro" id="IPR005946">
    <property type="entry name" value="Rib-P_diPkinase"/>
</dbReference>
<dbReference type="GO" id="GO:0009156">
    <property type="term" value="P:ribonucleoside monophosphate biosynthetic process"/>
    <property type="evidence" value="ECO:0007669"/>
    <property type="project" value="InterPro"/>
</dbReference>
<name>A0A1I7X6V5_HETBA</name>
<dbReference type="PANTHER" id="PTHR10210:SF57">
    <property type="entry name" value="RIBOSE-PHOSPHATE DIPHOSPHOKINASE"/>
    <property type="match status" value="1"/>
</dbReference>
<keyword evidence="11" id="KW-0460">Magnesium</keyword>
<dbReference type="SUPFAM" id="SSF57667">
    <property type="entry name" value="beta-beta-alpha zinc fingers"/>
    <property type="match status" value="1"/>
</dbReference>
<dbReference type="PANTHER" id="PTHR10210">
    <property type="entry name" value="RIBOSE-PHOSPHATE DIPHOSPHOKINASE FAMILY MEMBER"/>
    <property type="match status" value="1"/>
</dbReference>
<dbReference type="PROSITE" id="PS00028">
    <property type="entry name" value="ZINC_FINGER_C2H2_1"/>
    <property type="match status" value="2"/>
</dbReference>
<comment type="similarity">
    <text evidence="3">Belongs to the ribose-phosphate pyrophosphokinase family.</text>
</comment>
<dbReference type="WBParaSite" id="Hba_13302">
    <property type="protein sequence ID" value="Hba_13302"/>
    <property type="gene ID" value="Hba_13302"/>
</dbReference>
<dbReference type="CDD" id="cd06223">
    <property type="entry name" value="PRTases_typeI"/>
    <property type="match status" value="1"/>
</dbReference>
<dbReference type="Pfam" id="PF13793">
    <property type="entry name" value="Pribosyltran_N"/>
    <property type="match status" value="1"/>
</dbReference>
<dbReference type="UniPathway" id="UPA00087">
    <property type="reaction ID" value="UER00172"/>
</dbReference>
<dbReference type="GO" id="GO:0000287">
    <property type="term" value="F:magnesium ion binding"/>
    <property type="evidence" value="ECO:0007669"/>
    <property type="project" value="InterPro"/>
</dbReference>
<comment type="subunit">
    <text evidence="12">Homodimer. The active form is probably a hexamer composed of 3 homodimers.</text>
</comment>
<protein>
    <recommendedName>
        <fullName evidence="4">ribose-phosphate diphosphokinase</fullName>
        <ecNumber evidence="4">2.7.6.1</ecNumber>
    </recommendedName>
</protein>
<dbReference type="PROSITE" id="PS00114">
    <property type="entry name" value="PRPP_SYNTHASE"/>
    <property type="match status" value="1"/>
</dbReference>
<dbReference type="InterPro" id="IPR000842">
    <property type="entry name" value="PRib_PP_synth_CS"/>
</dbReference>
<dbReference type="NCBIfam" id="NF002320">
    <property type="entry name" value="PRK01259.1"/>
    <property type="match status" value="1"/>
</dbReference>
<dbReference type="GO" id="GO:0005524">
    <property type="term" value="F:ATP binding"/>
    <property type="evidence" value="ECO:0007669"/>
    <property type="project" value="UniProtKB-KW"/>
</dbReference>
<keyword evidence="6" id="KW-0479">Metal-binding</keyword>
<dbReference type="InterPro" id="IPR013087">
    <property type="entry name" value="Znf_C2H2_type"/>
</dbReference>
<dbReference type="Proteomes" id="UP000095283">
    <property type="component" value="Unplaced"/>
</dbReference>
<dbReference type="GO" id="GO:0006164">
    <property type="term" value="P:purine nucleotide biosynthetic process"/>
    <property type="evidence" value="ECO:0007669"/>
    <property type="project" value="TreeGrafter"/>
</dbReference>
<dbReference type="GO" id="GO:0008270">
    <property type="term" value="F:zinc ion binding"/>
    <property type="evidence" value="ECO:0007669"/>
    <property type="project" value="UniProtKB-KW"/>
</dbReference>
<dbReference type="GO" id="GO:0016301">
    <property type="term" value="F:kinase activity"/>
    <property type="evidence" value="ECO:0007669"/>
    <property type="project" value="UniProtKB-KW"/>
</dbReference>
<evidence type="ECO:0000256" key="4">
    <source>
        <dbReference type="ARBA" id="ARBA00013247"/>
    </source>
</evidence>
<evidence type="ECO:0000256" key="3">
    <source>
        <dbReference type="ARBA" id="ARBA00006478"/>
    </source>
</evidence>
<reference evidence="17" key="1">
    <citation type="submission" date="2016-11" db="UniProtKB">
        <authorList>
            <consortium name="WormBaseParasite"/>
        </authorList>
    </citation>
    <scope>IDENTIFICATION</scope>
</reference>
<feature type="transmembrane region" description="Helical" evidence="14">
    <location>
        <begin position="446"/>
        <end position="467"/>
    </location>
</feature>
<evidence type="ECO:0000259" key="15">
    <source>
        <dbReference type="PROSITE" id="PS50157"/>
    </source>
</evidence>
<evidence type="ECO:0000313" key="16">
    <source>
        <dbReference type="Proteomes" id="UP000095283"/>
    </source>
</evidence>
<dbReference type="GO" id="GO:0006015">
    <property type="term" value="P:5-phosphoribose 1-diphosphate biosynthetic process"/>
    <property type="evidence" value="ECO:0007669"/>
    <property type="project" value="UniProtKB-UniPathway"/>
</dbReference>
<keyword evidence="14" id="KW-1133">Transmembrane helix</keyword>
<evidence type="ECO:0000256" key="7">
    <source>
        <dbReference type="ARBA" id="ARBA00022727"/>
    </source>
</evidence>
<keyword evidence="9" id="KW-0418">Kinase</keyword>
<feature type="transmembrane region" description="Helical" evidence="14">
    <location>
        <begin position="307"/>
        <end position="325"/>
    </location>
</feature>
<evidence type="ECO:0000256" key="13">
    <source>
        <dbReference type="PROSITE-ProRule" id="PRU00042"/>
    </source>
</evidence>
<evidence type="ECO:0000256" key="6">
    <source>
        <dbReference type="ARBA" id="ARBA00022723"/>
    </source>
</evidence>
<dbReference type="InterPro" id="IPR029057">
    <property type="entry name" value="PRTase-like"/>
</dbReference>
<dbReference type="PROSITE" id="PS50157">
    <property type="entry name" value="ZINC_FINGER_C2H2_2"/>
    <property type="match status" value="2"/>
</dbReference>
<proteinExistence type="inferred from homology"/>
<evidence type="ECO:0000256" key="8">
    <source>
        <dbReference type="ARBA" id="ARBA00022741"/>
    </source>
</evidence>
<keyword evidence="13" id="KW-0863">Zinc-finger</keyword>
<keyword evidence="14" id="KW-0812">Transmembrane</keyword>
<evidence type="ECO:0000256" key="2">
    <source>
        <dbReference type="ARBA" id="ARBA00004996"/>
    </source>
</evidence>
<dbReference type="InterPro" id="IPR036236">
    <property type="entry name" value="Znf_C2H2_sf"/>
</dbReference>
<dbReference type="FunFam" id="3.40.50.2020:FF:000011">
    <property type="entry name" value="Putative ribose-phosphate pyrophosphokinase 1"/>
    <property type="match status" value="1"/>
</dbReference>
<dbReference type="GO" id="GO:0005737">
    <property type="term" value="C:cytoplasm"/>
    <property type="evidence" value="ECO:0007669"/>
    <property type="project" value="TreeGrafter"/>
</dbReference>
<evidence type="ECO:0000256" key="14">
    <source>
        <dbReference type="SAM" id="Phobius"/>
    </source>
</evidence>
<dbReference type="SMART" id="SM00355">
    <property type="entry name" value="ZnF_C2H2"/>
    <property type="match status" value="2"/>
</dbReference>
<keyword evidence="5" id="KW-0808">Transferase</keyword>
<evidence type="ECO:0000256" key="12">
    <source>
        <dbReference type="ARBA" id="ARBA00026067"/>
    </source>
</evidence>
<dbReference type="SUPFAM" id="SSF53271">
    <property type="entry name" value="PRTase-like"/>
    <property type="match status" value="2"/>
</dbReference>
<dbReference type="GO" id="GO:0002189">
    <property type="term" value="C:ribose phosphate diphosphokinase complex"/>
    <property type="evidence" value="ECO:0007669"/>
    <property type="project" value="TreeGrafter"/>
</dbReference>
<organism evidence="16 17">
    <name type="scientific">Heterorhabditis bacteriophora</name>
    <name type="common">Entomopathogenic nematode worm</name>
    <dbReference type="NCBI Taxonomy" id="37862"/>
    <lineage>
        <taxon>Eukaryota</taxon>
        <taxon>Metazoa</taxon>
        <taxon>Ecdysozoa</taxon>
        <taxon>Nematoda</taxon>
        <taxon>Chromadorea</taxon>
        <taxon>Rhabditida</taxon>
        <taxon>Rhabditina</taxon>
        <taxon>Rhabditomorpha</taxon>
        <taxon>Strongyloidea</taxon>
        <taxon>Heterorhabditidae</taxon>
        <taxon>Heterorhabditis</taxon>
    </lineage>
</organism>
<keyword evidence="7" id="KW-0545">Nucleotide biosynthesis</keyword>
<keyword evidence="14" id="KW-0472">Membrane</keyword>
<evidence type="ECO:0000256" key="1">
    <source>
        <dbReference type="ARBA" id="ARBA00003018"/>
    </source>
</evidence>
<dbReference type="SMART" id="SM01400">
    <property type="entry name" value="Pribosyltran_N"/>
    <property type="match status" value="1"/>
</dbReference>
<dbReference type="NCBIfam" id="TIGR01251">
    <property type="entry name" value="ribP_PPkin"/>
    <property type="match status" value="1"/>
</dbReference>
<keyword evidence="8" id="KW-0547">Nucleotide-binding</keyword>
<comment type="function">
    <text evidence="1">Catalyzes the synthesis of phosphoribosylpyrophosphate (PRPP) that is essential for nucleotide synthesis.</text>
</comment>
<dbReference type="InterPro" id="IPR029099">
    <property type="entry name" value="Pribosyltran_N"/>
</dbReference>
<dbReference type="Gene3D" id="3.30.160.60">
    <property type="entry name" value="Classic Zinc Finger"/>
    <property type="match status" value="1"/>
</dbReference>
<comment type="pathway">
    <text evidence="2">Metabolic intermediate biosynthesis; 5-phospho-alpha-D-ribose 1-diphosphate biosynthesis; 5-phospho-alpha-D-ribose 1-diphosphate from D-ribose 5-phosphate (route I): step 1/1.</text>
</comment>
<dbReference type="AlphaFoldDB" id="A0A1I7X6V5"/>
<dbReference type="InterPro" id="IPR000836">
    <property type="entry name" value="PRTase_dom"/>
</dbReference>
<evidence type="ECO:0000256" key="11">
    <source>
        <dbReference type="ARBA" id="ARBA00022842"/>
    </source>
</evidence>
<dbReference type="Gene3D" id="3.40.50.2020">
    <property type="match status" value="2"/>
</dbReference>
<keyword evidence="13" id="KW-0862">Zinc</keyword>
<evidence type="ECO:0000256" key="10">
    <source>
        <dbReference type="ARBA" id="ARBA00022840"/>
    </source>
</evidence>
<keyword evidence="16" id="KW-1185">Reference proteome</keyword>